<dbReference type="OrthoDB" id="6538186at2759"/>
<evidence type="ECO:0000313" key="4">
    <source>
        <dbReference type="Proteomes" id="UP000410492"/>
    </source>
</evidence>
<evidence type="ECO:0000313" key="3">
    <source>
        <dbReference type="EMBL" id="VEN54047.1"/>
    </source>
</evidence>
<reference evidence="3 4" key="1">
    <citation type="submission" date="2019-01" db="EMBL/GenBank/DDBJ databases">
        <authorList>
            <person name="Sayadi A."/>
        </authorList>
    </citation>
    <scope>NUCLEOTIDE SEQUENCE [LARGE SCALE GENOMIC DNA]</scope>
</reference>
<gene>
    <name evidence="3" type="ORF">CALMAC_LOCUS13640</name>
</gene>
<feature type="compositionally biased region" description="Basic and acidic residues" evidence="2">
    <location>
        <begin position="381"/>
        <end position="390"/>
    </location>
</feature>
<sequence>MVTSEQHPIEDLKEEDISSQIETAKESVASSEESDKLLLFTAETIVEELSPTAKVELATDDSSLQKDTHTIPKTDDIQHDTNALATADESIPSASMVVEDTNQIEKLKQTLIEIEKQERMMDLIIENAAKQETSNTEEFLTHLRQHEDSTTEQPFELVVPQISVAVVTSNVEETVIDKEESITVEKPKDKTPTETLIENMSMDESYWLTRSIYEESESNWQIHQAEKRIQELSKQSTYTVARCDVSQLAHNLTLDKFWFTKHIYDEAERLWQEEMTQKSKLQAGGDGKKPSDRSPDDDGDDSDSSGGSRSPLNKPGGEAALTAPGSEYMMYTLPGGIAGWKETSTYLTPEPLTDLTDVSPSPSPSLGPEQQPTSPVGGESSKAKVDAEQKGKKKGKWLKKDLTEEVQNLQLSLESTEGTIEYLPKESFEDMIEALEGELEDLRGYENF</sequence>
<feature type="coiled-coil region" evidence="1">
    <location>
        <begin position="399"/>
        <end position="445"/>
    </location>
</feature>
<evidence type="ECO:0000256" key="1">
    <source>
        <dbReference type="SAM" id="Coils"/>
    </source>
</evidence>
<name>A0A653D1J5_CALMS</name>
<dbReference type="EMBL" id="CAACVG010009747">
    <property type="protein sequence ID" value="VEN54047.1"/>
    <property type="molecule type" value="Genomic_DNA"/>
</dbReference>
<dbReference type="AlphaFoldDB" id="A0A653D1J5"/>
<accession>A0A653D1J5</accession>
<protein>
    <submittedName>
        <fullName evidence="3">Uncharacterized protein</fullName>
    </submittedName>
</protein>
<feature type="compositionally biased region" description="Basic and acidic residues" evidence="2">
    <location>
        <begin position="286"/>
        <end position="296"/>
    </location>
</feature>
<proteinExistence type="predicted"/>
<evidence type="ECO:0000256" key="2">
    <source>
        <dbReference type="SAM" id="MobiDB-lite"/>
    </source>
</evidence>
<feature type="region of interest" description="Disordered" evidence="2">
    <location>
        <begin position="350"/>
        <end position="396"/>
    </location>
</feature>
<feature type="region of interest" description="Disordered" evidence="2">
    <location>
        <begin position="277"/>
        <end position="321"/>
    </location>
</feature>
<feature type="region of interest" description="Disordered" evidence="2">
    <location>
        <begin position="1"/>
        <end position="33"/>
    </location>
</feature>
<organism evidence="3 4">
    <name type="scientific">Callosobruchus maculatus</name>
    <name type="common">Southern cowpea weevil</name>
    <name type="synonym">Pulse bruchid</name>
    <dbReference type="NCBI Taxonomy" id="64391"/>
    <lineage>
        <taxon>Eukaryota</taxon>
        <taxon>Metazoa</taxon>
        <taxon>Ecdysozoa</taxon>
        <taxon>Arthropoda</taxon>
        <taxon>Hexapoda</taxon>
        <taxon>Insecta</taxon>
        <taxon>Pterygota</taxon>
        <taxon>Neoptera</taxon>
        <taxon>Endopterygota</taxon>
        <taxon>Coleoptera</taxon>
        <taxon>Polyphaga</taxon>
        <taxon>Cucujiformia</taxon>
        <taxon>Chrysomeloidea</taxon>
        <taxon>Chrysomelidae</taxon>
        <taxon>Bruchinae</taxon>
        <taxon>Bruchini</taxon>
        <taxon>Callosobruchus</taxon>
    </lineage>
</organism>
<keyword evidence="1" id="KW-0175">Coiled coil</keyword>
<dbReference type="Proteomes" id="UP000410492">
    <property type="component" value="Unassembled WGS sequence"/>
</dbReference>
<keyword evidence="4" id="KW-1185">Reference proteome</keyword>